<organism evidence="2 3">
    <name type="scientific">Candidatus Woesebacteria bacterium GW2011_GWB1_39_10b</name>
    <dbReference type="NCBI Taxonomy" id="1618573"/>
    <lineage>
        <taxon>Bacteria</taxon>
        <taxon>Candidatus Woeseibacteriota</taxon>
    </lineage>
</organism>
<name>A0A0G0M0E6_9BACT</name>
<evidence type="ECO:0008006" key="4">
    <source>
        <dbReference type="Google" id="ProtNLM"/>
    </source>
</evidence>
<evidence type="ECO:0000256" key="1">
    <source>
        <dbReference type="SAM" id="Phobius"/>
    </source>
</evidence>
<gene>
    <name evidence="2" type="ORF">UT19_C0007G0034</name>
</gene>
<dbReference type="Proteomes" id="UP000034932">
    <property type="component" value="Unassembled WGS sequence"/>
</dbReference>
<proteinExistence type="predicted"/>
<dbReference type="STRING" id="1618573.UT19_C0007G0034"/>
<evidence type="ECO:0000313" key="2">
    <source>
        <dbReference type="EMBL" id="KKQ93790.1"/>
    </source>
</evidence>
<accession>A0A0G0M0E6</accession>
<protein>
    <recommendedName>
        <fullName evidence="4">Regulatory protein YycH-like domain-containing protein</fullName>
    </recommendedName>
</protein>
<reference evidence="2 3" key="1">
    <citation type="journal article" date="2015" name="Nature">
        <title>rRNA introns, odd ribosomes, and small enigmatic genomes across a large radiation of phyla.</title>
        <authorList>
            <person name="Brown C.T."/>
            <person name="Hug L.A."/>
            <person name="Thomas B.C."/>
            <person name="Sharon I."/>
            <person name="Castelle C.J."/>
            <person name="Singh A."/>
            <person name="Wilkins M.J."/>
            <person name="Williams K.H."/>
            <person name="Banfield J.F."/>
        </authorList>
    </citation>
    <scope>NUCLEOTIDE SEQUENCE [LARGE SCALE GENOMIC DNA]</scope>
</reference>
<sequence length="351" mass="39676">MASLTQISISSRRVIRYGIYLIILIVIGRFVFNIGTAVYKRLVPPPKPRPTTAFGKLPKLPFPQKPNPTINYILELPEGKLPELLELTEVYSMPPFETNIKALEDASDKANSLGFKSEGKRVVENIPNVYIFEKGSLPSKLTINIITGIFSVSYNIEEDPLILRGNPPAPEESVQTARDLLRNAKLLTDDLKESPFTHQFIKYEATNFNSVSSLSEANLIKVNLFRKGYGINDTILSVTPDMPEANVWFIISGGRGRQVIIGEYHYFPLDATKASTYPLKKSDQAFEELKNRKGFIANVGNNKDNVTIRKVYLAYYDAGQYQEYYQPVVVFEGDNNFYAYVPAVTDEFYEK</sequence>
<feature type="transmembrane region" description="Helical" evidence="1">
    <location>
        <begin position="17"/>
        <end position="39"/>
    </location>
</feature>
<keyword evidence="1" id="KW-0812">Transmembrane</keyword>
<dbReference type="AlphaFoldDB" id="A0A0G0M0E6"/>
<evidence type="ECO:0000313" key="3">
    <source>
        <dbReference type="Proteomes" id="UP000034932"/>
    </source>
</evidence>
<keyword evidence="1" id="KW-0472">Membrane</keyword>
<comment type="caution">
    <text evidence="2">The sequence shown here is derived from an EMBL/GenBank/DDBJ whole genome shotgun (WGS) entry which is preliminary data.</text>
</comment>
<dbReference type="EMBL" id="LBVW01000007">
    <property type="protein sequence ID" value="KKQ93790.1"/>
    <property type="molecule type" value="Genomic_DNA"/>
</dbReference>
<keyword evidence="1" id="KW-1133">Transmembrane helix</keyword>